<evidence type="ECO:0000256" key="1">
    <source>
        <dbReference type="ARBA" id="ARBA00022884"/>
    </source>
</evidence>
<sequence length="402" mass="42618">MAKKRKAQEQAVVKQEAAVKLEPQEESGHDNGNDGEEEITKLLEPFSKEQLIAILCDAAKKKPETLNSIRKLADKDLAHRKIFVHGLGWDATCEAVKASFSEYGELEDCTVINEKATGKCKGYGFVTFKHMDAAQRALKEPTKKIGNRMINCQMACAGPTAPAQPVNDFAGRKIYVSPVPPDVVADKLLKHFLKYGEIEEGPLGFDKQSGKSKGYALFIYKTAEGAKKALEEPNKIIDGHSMQCKRATENKKQKINMPSALTGPLDPNDLALTYGKGSILGSAGVLGGALQFNQGFNMAYLAGQNQNFSGLNSGLLGSVNPSLGASLNPSSLGSGMYPSMGSYAGGDGSVNPGVHGLYGSQAGALQGGMSGYQTSQLSQSALPRTSQGGGTLGGMSSYIPPY</sequence>
<evidence type="ECO:0000256" key="3">
    <source>
        <dbReference type="SAM" id="MobiDB-lite"/>
    </source>
</evidence>
<dbReference type="GO" id="GO:0003723">
    <property type="term" value="F:RNA binding"/>
    <property type="evidence" value="ECO:0007669"/>
    <property type="project" value="UniProtKB-UniRule"/>
</dbReference>
<evidence type="ECO:0000259" key="4">
    <source>
        <dbReference type="PROSITE" id="PS50102"/>
    </source>
</evidence>
<comment type="caution">
    <text evidence="5">The sequence shown here is derived from an EMBL/GenBank/DDBJ whole genome shotgun (WGS) entry which is preliminary data.</text>
</comment>
<dbReference type="Pfam" id="PF00076">
    <property type="entry name" value="RRM_1"/>
    <property type="match status" value="2"/>
</dbReference>
<feature type="domain" description="RRM" evidence="4">
    <location>
        <begin position="172"/>
        <end position="260"/>
    </location>
</feature>
<feature type="region of interest" description="Disordered" evidence="3">
    <location>
        <begin position="381"/>
        <end position="402"/>
    </location>
</feature>
<name>A0AA38FAM5_TAXCH</name>
<dbReference type="Proteomes" id="UP000824469">
    <property type="component" value="Unassembled WGS sequence"/>
</dbReference>
<feature type="domain" description="RRM" evidence="4">
    <location>
        <begin position="80"/>
        <end position="181"/>
    </location>
</feature>
<dbReference type="EMBL" id="JAHRHJ020000011">
    <property type="protein sequence ID" value="KAH9295165.1"/>
    <property type="molecule type" value="Genomic_DNA"/>
</dbReference>
<dbReference type="PANTHER" id="PTHR48024:SF9">
    <property type="entry name" value="UBP1-ASSOCIATED PROTEINS 1A-RELATED"/>
    <property type="match status" value="1"/>
</dbReference>
<organism evidence="5 6">
    <name type="scientific">Taxus chinensis</name>
    <name type="common">Chinese yew</name>
    <name type="synonym">Taxus wallichiana var. chinensis</name>
    <dbReference type="NCBI Taxonomy" id="29808"/>
    <lineage>
        <taxon>Eukaryota</taxon>
        <taxon>Viridiplantae</taxon>
        <taxon>Streptophyta</taxon>
        <taxon>Embryophyta</taxon>
        <taxon>Tracheophyta</taxon>
        <taxon>Spermatophyta</taxon>
        <taxon>Pinopsida</taxon>
        <taxon>Pinidae</taxon>
        <taxon>Conifers II</taxon>
        <taxon>Cupressales</taxon>
        <taxon>Taxaceae</taxon>
        <taxon>Taxus</taxon>
    </lineage>
</organism>
<reference evidence="5 6" key="1">
    <citation type="journal article" date="2021" name="Nat. Plants">
        <title>The Taxus genome provides insights into paclitaxel biosynthesis.</title>
        <authorList>
            <person name="Xiong X."/>
            <person name="Gou J."/>
            <person name="Liao Q."/>
            <person name="Li Y."/>
            <person name="Zhou Q."/>
            <person name="Bi G."/>
            <person name="Li C."/>
            <person name="Du R."/>
            <person name="Wang X."/>
            <person name="Sun T."/>
            <person name="Guo L."/>
            <person name="Liang H."/>
            <person name="Lu P."/>
            <person name="Wu Y."/>
            <person name="Zhang Z."/>
            <person name="Ro D.K."/>
            <person name="Shang Y."/>
            <person name="Huang S."/>
            <person name="Yan J."/>
        </authorList>
    </citation>
    <scope>NUCLEOTIDE SEQUENCE [LARGE SCALE GENOMIC DNA]</scope>
    <source>
        <strain evidence="5">Ta-2019</strain>
    </source>
</reference>
<dbReference type="Gene3D" id="3.30.70.330">
    <property type="match status" value="2"/>
</dbReference>
<feature type="compositionally biased region" description="Basic and acidic residues" evidence="3">
    <location>
        <begin position="17"/>
        <end position="32"/>
    </location>
</feature>
<dbReference type="SUPFAM" id="SSF54928">
    <property type="entry name" value="RNA-binding domain, RBD"/>
    <property type="match status" value="2"/>
</dbReference>
<dbReference type="InterPro" id="IPR000504">
    <property type="entry name" value="RRM_dom"/>
</dbReference>
<dbReference type="PANTHER" id="PTHR48024">
    <property type="entry name" value="GEO13361P1-RELATED"/>
    <property type="match status" value="1"/>
</dbReference>
<dbReference type="InterPro" id="IPR035979">
    <property type="entry name" value="RBD_domain_sf"/>
</dbReference>
<accession>A0AA38FAM5</accession>
<dbReference type="SMART" id="SM00360">
    <property type="entry name" value="RRM"/>
    <property type="match status" value="2"/>
</dbReference>
<feature type="region of interest" description="Disordered" evidence="3">
    <location>
        <begin position="1"/>
        <end position="38"/>
    </location>
</feature>
<gene>
    <name evidence="5" type="ORF">KI387_038753</name>
</gene>
<evidence type="ECO:0000256" key="2">
    <source>
        <dbReference type="PROSITE-ProRule" id="PRU00176"/>
    </source>
</evidence>
<dbReference type="InterPro" id="IPR012677">
    <property type="entry name" value="Nucleotide-bd_a/b_plait_sf"/>
</dbReference>
<dbReference type="InterPro" id="IPR050886">
    <property type="entry name" value="RNA-binding_reg"/>
</dbReference>
<dbReference type="PROSITE" id="PS50102">
    <property type="entry name" value="RRM"/>
    <property type="match status" value="2"/>
</dbReference>
<protein>
    <recommendedName>
        <fullName evidence="4">RRM domain-containing protein</fullName>
    </recommendedName>
</protein>
<evidence type="ECO:0000313" key="5">
    <source>
        <dbReference type="EMBL" id="KAH9295165.1"/>
    </source>
</evidence>
<dbReference type="GO" id="GO:0005634">
    <property type="term" value="C:nucleus"/>
    <property type="evidence" value="ECO:0007669"/>
    <property type="project" value="TreeGrafter"/>
</dbReference>
<dbReference type="OMA" id="XEEDEED"/>
<dbReference type="AlphaFoldDB" id="A0AA38FAM5"/>
<keyword evidence="6" id="KW-1185">Reference proteome</keyword>
<evidence type="ECO:0000313" key="6">
    <source>
        <dbReference type="Proteomes" id="UP000824469"/>
    </source>
</evidence>
<proteinExistence type="predicted"/>
<keyword evidence="1 2" id="KW-0694">RNA-binding</keyword>